<reference evidence="1" key="2">
    <citation type="journal article" date="2015" name="Data Brief">
        <title>Shoot transcriptome of the giant reed, Arundo donax.</title>
        <authorList>
            <person name="Barrero R.A."/>
            <person name="Guerrero F.D."/>
            <person name="Moolhuijzen P."/>
            <person name="Goolsby J.A."/>
            <person name="Tidwell J."/>
            <person name="Bellgard S.E."/>
            <person name="Bellgard M.I."/>
        </authorList>
    </citation>
    <scope>NUCLEOTIDE SEQUENCE</scope>
    <source>
        <tissue evidence="1">Shoot tissue taken approximately 20 cm above the soil surface</tissue>
    </source>
</reference>
<reference evidence="1" key="1">
    <citation type="submission" date="2014-09" db="EMBL/GenBank/DDBJ databases">
        <authorList>
            <person name="Magalhaes I.L.F."/>
            <person name="Oliveira U."/>
            <person name="Santos F.R."/>
            <person name="Vidigal T.H.D.A."/>
            <person name="Brescovit A.D."/>
            <person name="Santos A.J."/>
        </authorList>
    </citation>
    <scope>NUCLEOTIDE SEQUENCE</scope>
    <source>
        <tissue evidence="1">Shoot tissue taken approximately 20 cm above the soil surface</tissue>
    </source>
</reference>
<sequence length="37" mass="4300">MPINTQQAILPNINTEQIRIMWTNPSLFISISHSHPR</sequence>
<name>A0A0A8ZS00_ARUDO</name>
<dbReference type="AlphaFoldDB" id="A0A0A8ZS00"/>
<protein>
    <submittedName>
        <fullName evidence="1">Uncharacterized protein</fullName>
    </submittedName>
</protein>
<proteinExistence type="predicted"/>
<evidence type="ECO:0000313" key="1">
    <source>
        <dbReference type="EMBL" id="JAD42174.1"/>
    </source>
</evidence>
<accession>A0A0A8ZS00</accession>
<organism evidence="1">
    <name type="scientific">Arundo donax</name>
    <name type="common">Giant reed</name>
    <name type="synonym">Donax arundinaceus</name>
    <dbReference type="NCBI Taxonomy" id="35708"/>
    <lineage>
        <taxon>Eukaryota</taxon>
        <taxon>Viridiplantae</taxon>
        <taxon>Streptophyta</taxon>
        <taxon>Embryophyta</taxon>
        <taxon>Tracheophyta</taxon>
        <taxon>Spermatophyta</taxon>
        <taxon>Magnoliopsida</taxon>
        <taxon>Liliopsida</taxon>
        <taxon>Poales</taxon>
        <taxon>Poaceae</taxon>
        <taxon>PACMAD clade</taxon>
        <taxon>Arundinoideae</taxon>
        <taxon>Arundineae</taxon>
        <taxon>Arundo</taxon>
    </lineage>
</organism>
<dbReference type="EMBL" id="GBRH01255721">
    <property type="protein sequence ID" value="JAD42174.1"/>
    <property type="molecule type" value="Transcribed_RNA"/>
</dbReference>